<keyword evidence="2" id="KW-0808">Transferase</keyword>
<dbReference type="InterPro" id="IPR000182">
    <property type="entry name" value="GNAT_dom"/>
</dbReference>
<dbReference type="Gene3D" id="3.40.630.30">
    <property type="match status" value="1"/>
</dbReference>
<dbReference type="GO" id="GO:0016747">
    <property type="term" value="F:acyltransferase activity, transferring groups other than amino-acyl groups"/>
    <property type="evidence" value="ECO:0007669"/>
    <property type="project" value="InterPro"/>
</dbReference>
<proteinExistence type="predicted"/>
<name>E8UZT4_TERSS</name>
<organism evidence="2 3">
    <name type="scientific">Terriglobus saanensis (strain ATCC BAA-1853 / DSM 23119 / SP1PR4)</name>
    <dbReference type="NCBI Taxonomy" id="401053"/>
    <lineage>
        <taxon>Bacteria</taxon>
        <taxon>Pseudomonadati</taxon>
        <taxon>Acidobacteriota</taxon>
        <taxon>Terriglobia</taxon>
        <taxon>Terriglobales</taxon>
        <taxon>Acidobacteriaceae</taxon>
        <taxon>Terriglobus</taxon>
    </lineage>
</organism>
<dbReference type="SUPFAM" id="SSF55729">
    <property type="entry name" value="Acyl-CoA N-acyltransferases (Nat)"/>
    <property type="match status" value="1"/>
</dbReference>
<dbReference type="PROSITE" id="PS51186">
    <property type="entry name" value="GNAT"/>
    <property type="match status" value="1"/>
</dbReference>
<dbReference type="Pfam" id="PF13673">
    <property type="entry name" value="Acetyltransf_10"/>
    <property type="match status" value="1"/>
</dbReference>
<reference evidence="2 3" key="1">
    <citation type="journal article" date="2012" name="Stand. Genomic Sci.">
        <title>Complete genome sequence of Terriglobus saanensis type strain SP1PR4(T), an Acidobacteria from tundra soil.</title>
        <authorList>
            <person name="Rawat S.R."/>
            <person name="Mannisto M.K."/>
            <person name="Starovoytov V."/>
            <person name="Goodwin L."/>
            <person name="Nolan M."/>
            <person name="Hauser L."/>
            <person name="Land M."/>
            <person name="Davenport K.W."/>
            <person name="Woyke T."/>
            <person name="Haggblom M.M."/>
        </authorList>
    </citation>
    <scope>NUCLEOTIDE SEQUENCE</scope>
    <source>
        <strain evidence="3">ATCC BAA-1853 / DSM 23119 / SP1PR4</strain>
    </source>
</reference>
<dbReference type="InterPro" id="IPR016181">
    <property type="entry name" value="Acyl_CoA_acyltransferase"/>
</dbReference>
<dbReference type="HOGENOM" id="CLU_013985_22_0_0"/>
<gene>
    <name evidence="2" type="ordered locus">AciPR4_0173</name>
</gene>
<dbReference type="eggNOG" id="COG0456">
    <property type="taxonomic scope" value="Bacteria"/>
</dbReference>
<evidence type="ECO:0000313" key="2">
    <source>
        <dbReference type="EMBL" id="ADV81011.1"/>
    </source>
</evidence>
<dbReference type="RefSeq" id="WP_013566744.1">
    <property type="nucleotide sequence ID" value="NC_014963.1"/>
</dbReference>
<evidence type="ECO:0000313" key="3">
    <source>
        <dbReference type="Proteomes" id="UP000006844"/>
    </source>
</evidence>
<keyword evidence="3" id="KW-1185">Reference proteome</keyword>
<accession>E8UZT4</accession>
<feature type="domain" description="N-acetyltransferase" evidence="1">
    <location>
        <begin position="12"/>
        <end position="165"/>
    </location>
</feature>
<protein>
    <submittedName>
        <fullName evidence="2">GCN5-related N-acetyltransferase</fullName>
    </submittedName>
</protein>
<dbReference type="Proteomes" id="UP000006844">
    <property type="component" value="Chromosome"/>
</dbReference>
<sequence>MATATPVRVTSLYLRQAESADEEFLQRLYAEQRTAELESSGLDALQCEVFLQIQFRARQLSYAAHYPTASDQIIHLECGSPIGRILVERSTEGMRLIDIALLRKQQRRGFGTKLLHALLQECMSRGEELRLQVLKGSVAERLYLRLGFVLTGEDPFRKQMVWTGGSQETSHGRITKRALC</sequence>
<dbReference type="OrthoDB" id="156739at2"/>
<dbReference type="AlphaFoldDB" id="E8UZT4"/>
<dbReference type="STRING" id="401053.AciPR4_0173"/>
<dbReference type="EMBL" id="CP002467">
    <property type="protein sequence ID" value="ADV81011.1"/>
    <property type="molecule type" value="Genomic_DNA"/>
</dbReference>
<dbReference type="KEGG" id="tsa:AciPR4_0173"/>
<evidence type="ECO:0000259" key="1">
    <source>
        <dbReference type="PROSITE" id="PS51186"/>
    </source>
</evidence>